<organism evidence="1 2">
    <name type="scientific">Salinisphaera shabanensis E1L3A</name>
    <dbReference type="NCBI Taxonomy" id="1033802"/>
    <lineage>
        <taxon>Bacteria</taxon>
        <taxon>Pseudomonadati</taxon>
        <taxon>Pseudomonadota</taxon>
        <taxon>Gammaproteobacteria</taxon>
        <taxon>Salinisphaerales</taxon>
        <taxon>Salinisphaeraceae</taxon>
        <taxon>Salinisphaera</taxon>
    </lineage>
</organism>
<evidence type="ECO:0000313" key="1">
    <source>
        <dbReference type="EMBL" id="ERJ20230.1"/>
    </source>
</evidence>
<accession>U2ER44</accession>
<keyword evidence="2" id="KW-1185">Reference proteome</keyword>
<protein>
    <submittedName>
        <fullName evidence="1">Uncharacterized protein</fullName>
    </submittedName>
</protein>
<dbReference type="EMBL" id="AFNV02000004">
    <property type="protein sequence ID" value="ERJ20230.1"/>
    <property type="molecule type" value="Genomic_DNA"/>
</dbReference>
<comment type="caution">
    <text evidence="1">The sequence shown here is derived from an EMBL/GenBank/DDBJ whole genome shotgun (WGS) entry which is preliminary data.</text>
</comment>
<dbReference type="AlphaFoldDB" id="U2ER44"/>
<sequence length="68" mass="7773">MTDLNELSEKTDTSVEILQAIADQQGDDPDRIEETLENPEDFDSLIARARERAKDKDASLKWQGRQIL</sequence>
<reference evidence="1 2" key="2">
    <citation type="journal article" date="2013" name="PLoS ONE">
        <title>INDIGO - INtegrated Data Warehouse of MIcrobial GenOmes with Examples from the Red Sea Extremophiles.</title>
        <authorList>
            <person name="Alam I."/>
            <person name="Antunes A."/>
            <person name="Kamau A.A."/>
            <person name="Ba Alawi W."/>
            <person name="Kalkatawi M."/>
            <person name="Stingl U."/>
            <person name="Bajic V.B."/>
        </authorList>
    </citation>
    <scope>NUCLEOTIDE SEQUENCE [LARGE SCALE GENOMIC DNA]</scope>
    <source>
        <strain evidence="1 2">E1L3A</strain>
    </source>
</reference>
<dbReference type="RefSeq" id="WP_006912310.1">
    <property type="nucleotide sequence ID" value="NZ_AFNV02000004.1"/>
</dbReference>
<name>U2ER44_9GAMM</name>
<proteinExistence type="predicted"/>
<dbReference type="Proteomes" id="UP000006242">
    <property type="component" value="Unassembled WGS sequence"/>
</dbReference>
<gene>
    <name evidence="1" type="ORF">SSPSH_000784</name>
</gene>
<reference evidence="1 2" key="1">
    <citation type="journal article" date="2011" name="J. Bacteriol.">
        <title>Genome sequence of Salinisphaera shabanensis, a gammaproteobacterium from the harsh, variable environment of the brine-seawater interface of the Shaban Deep in the Red Sea.</title>
        <authorList>
            <person name="Antunes A."/>
            <person name="Alam I."/>
            <person name="Bajic V.B."/>
            <person name="Stingl U."/>
        </authorList>
    </citation>
    <scope>NUCLEOTIDE SEQUENCE [LARGE SCALE GENOMIC DNA]</scope>
    <source>
        <strain evidence="1 2">E1L3A</strain>
    </source>
</reference>
<evidence type="ECO:0000313" key="2">
    <source>
        <dbReference type="Proteomes" id="UP000006242"/>
    </source>
</evidence>